<feature type="domain" description="DUF4283" evidence="1">
    <location>
        <begin position="37"/>
        <end position="92"/>
    </location>
</feature>
<accession>A0ABD0ZVU8</accession>
<protein>
    <recommendedName>
        <fullName evidence="1">DUF4283 domain-containing protein</fullName>
    </recommendedName>
</protein>
<gene>
    <name evidence="2" type="ORF">V5N11_021626</name>
</gene>
<proteinExistence type="predicted"/>
<organism evidence="2 3">
    <name type="scientific">Cardamine amara subsp. amara</name>
    <dbReference type="NCBI Taxonomy" id="228776"/>
    <lineage>
        <taxon>Eukaryota</taxon>
        <taxon>Viridiplantae</taxon>
        <taxon>Streptophyta</taxon>
        <taxon>Embryophyta</taxon>
        <taxon>Tracheophyta</taxon>
        <taxon>Spermatophyta</taxon>
        <taxon>Magnoliopsida</taxon>
        <taxon>eudicotyledons</taxon>
        <taxon>Gunneridae</taxon>
        <taxon>Pentapetalae</taxon>
        <taxon>rosids</taxon>
        <taxon>malvids</taxon>
        <taxon>Brassicales</taxon>
        <taxon>Brassicaceae</taxon>
        <taxon>Cardamineae</taxon>
        <taxon>Cardamine</taxon>
    </lineage>
</organism>
<reference evidence="2 3" key="1">
    <citation type="submission" date="2024-04" db="EMBL/GenBank/DDBJ databases">
        <title>Genome assembly C_amara_ONT_v2.</title>
        <authorList>
            <person name="Yant L."/>
            <person name="Moore C."/>
            <person name="Slenker M."/>
        </authorList>
    </citation>
    <scope>NUCLEOTIDE SEQUENCE [LARGE SCALE GENOMIC DNA]</scope>
    <source>
        <tissue evidence="2">Leaf</tissue>
    </source>
</reference>
<keyword evidence="3" id="KW-1185">Reference proteome</keyword>
<evidence type="ECO:0000259" key="1">
    <source>
        <dbReference type="Pfam" id="PF14111"/>
    </source>
</evidence>
<evidence type="ECO:0000313" key="3">
    <source>
        <dbReference type="Proteomes" id="UP001558713"/>
    </source>
</evidence>
<dbReference type="InterPro" id="IPR025558">
    <property type="entry name" value="DUF4283"/>
</dbReference>
<evidence type="ECO:0000313" key="2">
    <source>
        <dbReference type="EMBL" id="KAL1198548.1"/>
    </source>
</evidence>
<dbReference type="AlphaFoldDB" id="A0ABD0ZVU8"/>
<sequence>MSDNTRKRMQDIMLRANDAPIVLPNPVCVQAARSNWFFIVGTLENPRKHNLRAIIGNLPRAWGMEDTVVGRMLHARKFQFVFQTEEALNLVLK</sequence>
<comment type="caution">
    <text evidence="2">The sequence shown here is derived from an EMBL/GenBank/DDBJ whole genome shotgun (WGS) entry which is preliminary data.</text>
</comment>
<dbReference type="Proteomes" id="UP001558713">
    <property type="component" value="Unassembled WGS sequence"/>
</dbReference>
<name>A0ABD0ZVU8_CARAN</name>
<dbReference type="EMBL" id="JBANAX010000663">
    <property type="protein sequence ID" value="KAL1198548.1"/>
    <property type="molecule type" value="Genomic_DNA"/>
</dbReference>
<dbReference type="Pfam" id="PF14111">
    <property type="entry name" value="DUF4283"/>
    <property type="match status" value="1"/>
</dbReference>